<proteinExistence type="predicted"/>
<dbReference type="EMBL" id="JAIFRP010000026">
    <property type="protein sequence ID" value="KAK2584684.1"/>
    <property type="molecule type" value="Genomic_DNA"/>
</dbReference>
<sequence>MLADYRSPLKPYSSQRWVSVMSRRKQGAVVLEPLEGATCEGKKWEGPPGEEKRVSRRRFFTVDLLFYVFTNIVDVAIIEKRREAVLEGRAKGVEGGWELR</sequence>
<keyword evidence="2" id="KW-1185">Reference proteome</keyword>
<reference evidence="1" key="1">
    <citation type="submission" date="2021-08" db="EMBL/GenBank/DDBJ databases">
        <authorList>
            <person name="Misof B."/>
            <person name="Oliver O."/>
            <person name="Podsiadlowski L."/>
            <person name="Donath A."/>
            <person name="Peters R."/>
            <person name="Mayer C."/>
            <person name="Rust J."/>
            <person name="Gunkel S."/>
            <person name="Lesny P."/>
            <person name="Martin S."/>
            <person name="Oeyen J.P."/>
            <person name="Petersen M."/>
            <person name="Panagiotis P."/>
            <person name="Wilbrandt J."/>
            <person name="Tanja T."/>
        </authorList>
    </citation>
    <scope>NUCLEOTIDE SEQUENCE</scope>
    <source>
        <strain evidence="1">GBR_01_08_01A</strain>
        <tissue evidence="1">Thorax + abdomen</tissue>
    </source>
</reference>
<evidence type="ECO:0000313" key="2">
    <source>
        <dbReference type="Proteomes" id="UP001258017"/>
    </source>
</evidence>
<accession>A0AAD9RRT7</accession>
<dbReference type="Proteomes" id="UP001258017">
    <property type="component" value="Unassembled WGS sequence"/>
</dbReference>
<comment type="caution">
    <text evidence="1">The sequence shown here is derived from an EMBL/GenBank/DDBJ whole genome shotgun (WGS) entry which is preliminary data.</text>
</comment>
<dbReference type="AlphaFoldDB" id="A0AAD9RRT7"/>
<protein>
    <submittedName>
        <fullName evidence="1">Uncharacterized protein</fullName>
    </submittedName>
</protein>
<gene>
    <name evidence="1" type="ORF">KPH14_007024</name>
</gene>
<reference evidence="1" key="2">
    <citation type="journal article" date="2023" name="Commun. Biol.">
        <title>Intrasexual cuticular hydrocarbon dimorphism in a wasp sheds light on hydrocarbon biosynthesis genes in Hymenoptera.</title>
        <authorList>
            <person name="Moris V.C."/>
            <person name="Podsiadlowski L."/>
            <person name="Martin S."/>
            <person name="Oeyen J.P."/>
            <person name="Donath A."/>
            <person name="Petersen M."/>
            <person name="Wilbrandt J."/>
            <person name="Misof B."/>
            <person name="Liedtke D."/>
            <person name="Thamm M."/>
            <person name="Scheiner R."/>
            <person name="Schmitt T."/>
            <person name="Niehuis O."/>
        </authorList>
    </citation>
    <scope>NUCLEOTIDE SEQUENCE</scope>
    <source>
        <strain evidence="1">GBR_01_08_01A</strain>
    </source>
</reference>
<evidence type="ECO:0000313" key="1">
    <source>
        <dbReference type="EMBL" id="KAK2584684.1"/>
    </source>
</evidence>
<organism evidence="1 2">
    <name type="scientific">Odynerus spinipes</name>
    <dbReference type="NCBI Taxonomy" id="1348599"/>
    <lineage>
        <taxon>Eukaryota</taxon>
        <taxon>Metazoa</taxon>
        <taxon>Ecdysozoa</taxon>
        <taxon>Arthropoda</taxon>
        <taxon>Hexapoda</taxon>
        <taxon>Insecta</taxon>
        <taxon>Pterygota</taxon>
        <taxon>Neoptera</taxon>
        <taxon>Endopterygota</taxon>
        <taxon>Hymenoptera</taxon>
        <taxon>Apocrita</taxon>
        <taxon>Aculeata</taxon>
        <taxon>Vespoidea</taxon>
        <taxon>Vespidae</taxon>
        <taxon>Eumeninae</taxon>
        <taxon>Odynerus</taxon>
    </lineage>
</organism>
<name>A0AAD9RRT7_9HYME</name>